<dbReference type="Pfam" id="PF01176">
    <property type="entry name" value="eIF-1a"/>
    <property type="match status" value="1"/>
</dbReference>
<comment type="function">
    <text evidence="4">One of the essential components for the initiation of protein synthesis. Stabilizes the binding of IF-2 and IF-3 on the 30S subunit to which N-formylmethionyl-tRNA(fMet) subsequently binds. Helps modulate mRNA selection, yielding the 30S pre-initiation complex (PIC). Upon addition of the 50S ribosomal subunit IF-1, IF-2 and IF-3 are released leaving the mature 70S translation initiation complex.</text>
</comment>
<dbReference type="CDD" id="cd04451">
    <property type="entry name" value="S1_IF1"/>
    <property type="match status" value="1"/>
</dbReference>
<keyword evidence="2 4" id="KW-0396">Initiation factor</keyword>
<comment type="subunit">
    <text evidence="4">Component of the 30S ribosomal translation pre-initiation complex which assembles on the 30S ribosome in the order IF-2 and IF-3, IF-1 and N-formylmethionyl-tRNA(fMet); mRNA recruitment can occur at any time during PIC assembly.</text>
</comment>
<dbReference type="HAMAP" id="MF_00075">
    <property type="entry name" value="IF_1"/>
    <property type="match status" value="1"/>
</dbReference>
<keyword evidence="4" id="KW-0694">RNA-binding</keyword>
<evidence type="ECO:0000256" key="2">
    <source>
        <dbReference type="ARBA" id="ARBA00022540"/>
    </source>
</evidence>
<accession>A0ABT7QKT7</accession>
<dbReference type="InterPro" id="IPR006196">
    <property type="entry name" value="RNA-binding_domain_S1_IF1"/>
</dbReference>
<dbReference type="EMBL" id="JANQAO010000001">
    <property type="protein sequence ID" value="MDM5147319.1"/>
    <property type="molecule type" value="Genomic_DNA"/>
</dbReference>
<keyword evidence="4" id="KW-0963">Cytoplasm</keyword>
<organism evidence="7 8">
    <name type="scientific">Candidatus Doriopsillibacter californiensis</name>
    <dbReference type="NCBI Taxonomy" id="2970740"/>
    <lineage>
        <taxon>Bacteria</taxon>
        <taxon>Pseudomonadati</taxon>
        <taxon>Pseudomonadota</taxon>
        <taxon>Gammaproteobacteria</taxon>
        <taxon>Candidatus Tethybacterales</taxon>
        <taxon>Candidatus Persebacteraceae</taxon>
        <taxon>Candidatus Doriopsillibacter</taxon>
    </lineage>
</organism>
<reference evidence="7" key="1">
    <citation type="submission" date="2022-08" db="EMBL/GenBank/DDBJ databases">
        <authorList>
            <person name="Dzunkova M."/>
            <person name="La Clair J."/>
            <person name="Tyml T."/>
            <person name="Doud D."/>
            <person name="Schulz F."/>
            <person name="Piquer S."/>
            <person name="Porcel Sanchis D."/>
            <person name="Osborn A."/>
            <person name="Robinson D."/>
            <person name="Louie K.B."/>
            <person name="Bowen B.P."/>
            <person name="Bowers R."/>
            <person name="Lee J."/>
            <person name="Arnau Llombart V."/>
            <person name="Diaz Villanueva W."/>
            <person name="Gosliner T."/>
            <person name="Northen T."/>
            <person name="Cheng J.-F."/>
            <person name="Burkart M.D."/>
            <person name="Woyke T."/>
        </authorList>
    </citation>
    <scope>NUCLEOTIDE SEQUENCE</scope>
    <source>
        <strain evidence="7">Df01</strain>
    </source>
</reference>
<evidence type="ECO:0000256" key="1">
    <source>
        <dbReference type="ARBA" id="ARBA00010939"/>
    </source>
</evidence>
<dbReference type="Proteomes" id="UP001168167">
    <property type="component" value="Unassembled WGS sequence"/>
</dbReference>
<evidence type="ECO:0000259" key="6">
    <source>
        <dbReference type="PROSITE" id="PS50832"/>
    </source>
</evidence>
<keyword evidence="4" id="KW-0699">rRNA-binding</keyword>
<evidence type="ECO:0000256" key="3">
    <source>
        <dbReference type="ARBA" id="ARBA00022917"/>
    </source>
</evidence>
<keyword evidence="8" id="KW-1185">Reference proteome</keyword>
<dbReference type="InterPro" id="IPR004368">
    <property type="entry name" value="TIF_IF1"/>
</dbReference>
<reference evidence="7" key="2">
    <citation type="journal article" date="2023" name="Microbiome">
        <title>Synthase-selected sorting approach identifies a beta-lactone synthase in a nudibranch symbiotic bacterium.</title>
        <authorList>
            <person name="Dzunkova M."/>
            <person name="La Clair J.J."/>
            <person name="Tyml T."/>
            <person name="Doud D."/>
            <person name="Schulz F."/>
            <person name="Piquer-Esteban S."/>
            <person name="Porcel Sanchis D."/>
            <person name="Osborn A."/>
            <person name="Robinson D."/>
            <person name="Louie K.B."/>
            <person name="Bowen B.P."/>
            <person name="Bowers R.M."/>
            <person name="Lee J."/>
            <person name="Arnau V."/>
            <person name="Diaz-Villanueva W."/>
            <person name="Stepanauskas R."/>
            <person name="Gosliner T."/>
            <person name="Date S.V."/>
            <person name="Northen T.R."/>
            <person name="Cheng J.F."/>
            <person name="Burkart M.D."/>
            <person name="Woyke T."/>
        </authorList>
    </citation>
    <scope>NUCLEOTIDE SEQUENCE</scope>
    <source>
        <strain evidence="7">Df01</strain>
    </source>
</reference>
<dbReference type="PROSITE" id="PS50832">
    <property type="entry name" value="S1_IF1_TYPE"/>
    <property type="match status" value="1"/>
</dbReference>
<gene>
    <name evidence="4 7" type="primary">infA</name>
    <name evidence="7" type="ORF">NQX30_02885</name>
</gene>
<evidence type="ECO:0000256" key="5">
    <source>
        <dbReference type="NCBIfam" id="TIGR00008"/>
    </source>
</evidence>
<evidence type="ECO:0000313" key="7">
    <source>
        <dbReference type="EMBL" id="MDM5147319.1"/>
    </source>
</evidence>
<dbReference type="SMART" id="SM00316">
    <property type="entry name" value="S1"/>
    <property type="match status" value="1"/>
</dbReference>
<dbReference type="PANTHER" id="PTHR33370:SF1">
    <property type="entry name" value="TRANSLATION INITIATION FACTOR IF-1, CHLOROPLASTIC"/>
    <property type="match status" value="1"/>
</dbReference>
<dbReference type="InterPro" id="IPR003029">
    <property type="entry name" value="S1_domain"/>
</dbReference>
<dbReference type="InterPro" id="IPR012340">
    <property type="entry name" value="NA-bd_OB-fold"/>
</dbReference>
<keyword evidence="3 4" id="KW-0648">Protein biosynthesis</keyword>
<feature type="domain" description="S1-like" evidence="6">
    <location>
        <begin position="1"/>
        <end position="73"/>
    </location>
</feature>
<dbReference type="NCBIfam" id="TIGR00008">
    <property type="entry name" value="infA"/>
    <property type="match status" value="1"/>
</dbReference>
<comment type="caution">
    <text evidence="7">The sequence shown here is derived from an EMBL/GenBank/DDBJ whole genome shotgun (WGS) entry which is preliminary data.</text>
</comment>
<comment type="similarity">
    <text evidence="1 4">Belongs to the IF-1 family.</text>
</comment>
<evidence type="ECO:0000256" key="4">
    <source>
        <dbReference type="HAMAP-Rule" id="MF_00075"/>
    </source>
</evidence>
<sequence>MAGNDDKIEINGTVTDLLPNATFRVKLETGHLIIAHASGKMRMRHIRVLPGDKVRVELSEYDISKGRIVYREK</sequence>
<dbReference type="GO" id="GO:0003743">
    <property type="term" value="F:translation initiation factor activity"/>
    <property type="evidence" value="ECO:0007669"/>
    <property type="project" value="UniProtKB-KW"/>
</dbReference>
<comment type="subcellular location">
    <subcellularLocation>
        <location evidence="4">Cytoplasm</location>
    </subcellularLocation>
</comment>
<dbReference type="Gene3D" id="2.40.50.140">
    <property type="entry name" value="Nucleic acid-binding proteins"/>
    <property type="match status" value="1"/>
</dbReference>
<dbReference type="PANTHER" id="PTHR33370">
    <property type="entry name" value="TRANSLATION INITIATION FACTOR IF-1, CHLOROPLASTIC"/>
    <property type="match status" value="1"/>
</dbReference>
<evidence type="ECO:0000313" key="8">
    <source>
        <dbReference type="Proteomes" id="UP001168167"/>
    </source>
</evidence>
<proteinExistence type="inferred from homology"/>
<dbReference type="SUPFAM" id="SSF50249">
    <property type="entry name" value="Nucleic acid-binding proteins"/>
    <property type="match status" value="1"/>
</dbReference>
<name>A0ABT7QKT7_9GAMM</name>
<protein>
    <recommendedName>
        <fullName evidence="4 5">Translation initiation factor IF-1</fullName>
    </recommendedName>
</protein>